<reference evidence="2" key="1">
    <citation type="journal article" date="2017" name="Genome Biol.">
        <title>Comparative genomics reveals high biological diversity and specific adaptations in the industrially and medically important fungal genus Aspergillus.</title>
        <authorList>
            <person name="de Vries R.P."/>
            <person name="Riley R."/>
            <person name="Wiebenga A."/>
            <person name="Aguilar-Osorio G."/>
            <person name="Amillis S."/>
            <person name="Uchima C.A."/>
            <person name="Anderluh G."/>
            <person name="Asadollahi M."/>
            <person name="Askin M."/>
            <person name="Barry K."/>
            <person name="Battaglia E."/>
            <person name="Bayram O."/>
            <person name="Benocci T."/>
            <person name="Braus-Stromeyer S.A."/>
            <person name="Caldana C."/>
            <person name="Canovas D."/>
            <person name="Cerqueira G.C."/>
            <person name="Chen F."/>
            <person name="Chen W."/>
            <person name="Choi C."/>
            <person name="Clum A."/>
            <person name="Dos Santos R.A."/>
            <person name="Damasio A.R."/>
            <person name="Diallinas G."/>
            <person name="Emri T."/>
            <person name="Fekete E."/>
            <person name="Flipphi M."/>
            <person name="Freyberg S."/>
            <person name="Gallo A."/>
            <person name="Gournas C."/>
            <person name="Habgood R."/>
            <person name="Hainaut M."/>
            <person name="Harispe M.L."/>
            <person name="Henrissat B."/>
            <person name="Hilden K.S."/>
            <person name="Hope R."/>
            <person name="Hossain A."/>
            <person name="Karabika E."/>
            <person name="Karaffa L."/>
            <person name="Karanyi Z."/>
            <person name="Krasevec N."/>
            <person name="Kuo A."/>
            <person name="Kusch H."/>
            <person name="LaButti K."/>
            <person name="Lagendijk E.L."/>
            <person name="Lapidus A."/>
            <person name="Levasseur A."/>
            <person name="Lindquist E."/>
            <person name="Lipzen A."/>
            <person name="Logrieco A.F."/>
            <person name="MacCabe A."/>
            <person name="Maekelae M.R."/>
            <person name="Malavazi I."/>
            <person name="Melin P."/>
            <person name="Meyer V."/>
            <person name="Mielnichuk N."/>
            <person name="Miskei M."/>
            <person name="Molnar A.P."/>
            <person name="Mule G."/>
            <person name="Ngan C.Y."/>
            <person name="Orejas M."/>
            <person name="Orosz E."/>
            <person name="Ouedraogo J.P."/>
            <person name="Overkamp K.M."/>
            <person name="Park H.-S."/>
            <person name="Perrone G."/>
            <person name="Piumi F."/>
            <person name="Punt P.J."/>
            <person name="Ram A.F."/>
            <person name="Ramon A."/>
            <person name="Rauscher S."/>
            <person name="Record E."/>
            <person name="Riano-Pachon D.M."/>
            <person name="Robert V."/>
            <person name="Roehrig J."/>
            <person name="Ruller R."/>
            <person name="Salamov A."/>
            <person name="Salih N.S."/>
            <person name="Samson R.A."/>
            <person name="Sandor E."/>
            <person name="Sanguinetti M."/>
            <person name="Schuetze T."/>
            <person name="Sepcic K."/>
            <person name="Shelest E."/>
            <person name="Sherlock G."/>
            <person name="Sophianopoulou V."/>
            <person name="Squina F.M."/>
            <person name="Sun H."/>
            <person name="Susca A."/>
            <person name="Todd R.B."/>
            <person name="Tsang A."/>
            <person name="Unkles S.E."/>
            <person name="van de Wiele N."/>
            <person name="van Rossen-Uffink D."/>
            <person name="Oliveira J.V."/>
            <person name="Vesth T.C."/>
            <person name="Visser J."/>
            <person name="Yu J.-H."/>
            <person name="Zhou M."/>
            <person name="Andersen M.R."/>
            <person name="Archer D.B."/>
            <person name="Baker S.E."/>
            <person name="Benoit I."/>
            <person name="Brakhage A.A."/>
            <person name="Braus G.H."/>
            <person name="Fischer R."/>
            <person name="Frisvad J.C."/>
            <person name="Goldman G.H."/>
            <person name="Houbraken J."/>
            <person name="Oakley B."/>
            <person name="Pocsi I."/>
            <person name="Scazzocchio C."/>
            <person name="Seiboth B."/>
            <person name="vanKuyk P.A."/>
            <person name="Wortman J."/>
            <person name="Dyer P.S."/>
            <person name="Grigoriev I.V."/>
        </authorList>
    </citation>
    <scope>NUCLEOTIDE SEQUENCE [LARGE SCALE GENOMIC DNA]</scope>
    <source>
        <strain evidence="2">CBS 516.65</strain>
    </source>
</reference>
<dbReference type="GeneID" id="34461366"/>
<name>A0A1L9V7A8_ASPGL</name>
<dbReference type="EMBL" id="KV878915">
    <property type="protein sequence ID" value="OJJ79759.1"/>
    <property type="molecule type" value="Genomic_DNA"/>
</dbReference>
<dbReference type="RefSeq" id="XP_022396457.1">
    <property type="nucleotide sequence ID" value="XM_022545105.1"/>
</dbReference>
<sequence>MPPLSLSNELLLEIAGYFKYESDINSLMQVTGRLYYLLAPYLYQFNARYHKGSALKWAFENNRASAVQKALEAAIPKAGETLKNNTRTESMEGLVVLSPGWNLQPQKSEGGDCKPKYWLRIKQRSSLYKVLVNNQGPMLQVVVNWHEGN</sequence>
<dbReference type="Proteomes" id="UP000184300">
    <property type="component" value="Unassembled WGS sequence"/>
</dbReference>
<accession>A0A1L9V7A8</accession>
<proteinExistence type="predicted"/>
<organism evidence="1 2">
    <name type="scientific">Aspergillus glaucus CBS 516.65</name>
    <dbReference type="NCBI Taxonomy" id="1160497"/>
    <lineage>
        <taxon>Eukaryota</taxon>
        <taxon>Fungi</taxon>
        <taxon>Dikarya</taxon>
        <taxon>Ascomycota</taxon>
        <taxon>Pezizomycotina</taxon>
        <taxon>Eurotiomycetes</taxon>
        <taxon>Eurotiomycetidae</taxon>
        <taxon>Eurotiales</taxon>
        <taxon>Aspergillaceae</taxon>
        <taxon>Aspergillus</taxon>
        <taxon>Aspergillus subgen. Aspergillus</taxon>
    </lineage>
</organism>
<keyword evidence="2" id="KW-1185">Reference proteome</keyword>
<protein>
    <submittedName>
        <fullName evidence="1">Uncharacterized protein</fullName>
    </submittedName>
</protein>
<dbReference type="VEuPathDB" id="FungiDB:ASPGLDRAFT_39616"/>
<evidence type="ECO:0000313" key="2">
    <source>
        <dbReference type="Proteomes" id="UP000184300"/>
    </source>
</evidence>
<gene>
    <name evidence="1" type="ORF">ASPGLDRAFT_39616</name>
</gene>
<evidence type="ECO:0000313" key="1">
    <source>
        <dbReference type="EMBL" id="OJJ79759.1"/>
    </source>
</evidence>
<dbReference type="AlphaFoldDB" id="A0A1L9V7A8"/>
<dbReference type="OrthoDB" id="341259at2759"/>